<organism evidence="1 2">
    <name type="scientific">Macrolepiota fuliginosa MF-IS2</name>
    <dbReference type="NCBI Taxonomy" id="1400762"/>
    <lineage>
        <taxon>Eukaryota</taxon>
        <taxon>Fungi</taxon>
        <taxon>Dikarya</taxon>
        <taxon>Basidiomycota</taxon>
        <taxon>Agaricomycotina</taxon>
        <taxon>Agaricomycetes</taxon>
        <taxon>Agaricomycetidae</taxon>
        <taxon>Agaricales</taxon>
        <taxon>Agaricineae</taxon>
        <taxon>Agaricaceae</taxon>
        <taxon>Macrolepiota</taxon>
    </lineage>
</organism>
<evidence type="ECO:0000313" key="1">
    <source>
        <dbReference type="EMBL" id="KAF9442796.1"/>
    </source>
</evidence>
<sequence>SVDSYASPVAVSGREVFQPDFLIVRVDNRGESGDPHGDKLVACIEVKKDDLGYDLALRQLERYVTALAPKALYKDFRGILVLGPTIYEYRFDCRRMPTLGGIGLETSEDLEMVLARIAEHVEQE</sequence>
<dbReference type="AlphaFoldDB" id="A0A9P5X3N2"/>
<comment type="caution">
    <text evidence="1">The sequence shown here is derived from an EMBL/GenBank/DDBJ whole genome shotgun (WGS) entry which is preliminary data.</text>
</comment>
<dbReference type="OrthoDB" id="2651985at2759"/>
<accession>A0A9P5X3N2</accession>
<feature type="non-terminal residue" evidence="1">
    <location>
        <position position="1"/>
    </location>
</feature>
<dbReference type="EMBL" id="MU151566">
    <property type="protein sequence ID" value="KAF9442796.1"/>
    <property type="molecule type" value="Genomic_DNA"/>
</dbReference>
<protein>
    <submittedName>
        <fullName evidence="1">Uncharacterized protein</fullName>
    </submittedName>
</protein>
<gene>
    <name evidence="1" type="ORF">P691DRAFT_618920</name>
</gene>
<reference evidence="1" key="1">
    <citation type="submission" date="2020-11" db="EMBL/GenBank/DDBJ databases">
        <authorList>
            <consortium name="DOE Joint Genome Institute"/>
            <person name="Ahrendt S."/>
            <person name="Riley R."/>
            <person name="Andreopoulos W."/>
            <person name="Labutti K."/>
            <person name="Pangilinan J."/>
            <person name="Ruiz-Duenas F.J."/>
            <person name="Barrasa J.M."/>
            <person name="Sanchez-Garcia M."/>
            <person name="Camarero S."/>
            <person name="Miyauchi S."/>
            <person name="Serrano A."/>
            <person name="Linde D."/>
            <person name="Babiker R."/>
            <person name="Drula E."/>
            <person name="Ayuso-Fernandez I."/>
            <person name="Pacheco R."/>
            <person name="Padilla G."/>
            <person name="Ferreira P."/>
            <person name="Barriuso J."/>
            <person name="Kellner H."/>
            <person name="Castanera R."/>
            <person name="Alfaro M."/>
            <person name="Ramirez L."/>
            <person name="Pisabarro A.G."/>
            <person name="Kuo A."/>
            <person name="Tritt A."/>
            <person name="Lipzen A."/>
            <person name="He G."/>
            <person name="Yan M."/>
            <person name="Ng V."/>
            <person name="Cullen D."/>
            <person name="Martin F."/>
            <person name="Rosso M.-N."/>
            <person name="Henrissat B."/>
            <person name="Hibbett D."/>
            <person name="Martinez A.T."/>
            <person name="Grigoriev I.V."/>
        </authorList>
    </citation>
    <scope>NUCLEOTIDE SEQUENCE</scope>
    <source>
        <strain evidence="1">MF-IS2</strain>
    </source>
</reference>
<proteinExistence type="predicted"/>
<evidence type="ECO:0000313" key="2">
    <source>
        <dbReference type="Proteomes" id="UP000807342"/>
    </source>
</evidence>
<dbReference type="Proteomes" id="UP000807342">
    <property type="component" value="Unassembled WGS sequence"/>
</dbReference>
<name>A0A9P5X3N2_9AGAR</name>
<keyword evidence="2" id="KW-1185">Reference proteome</keyword>
<feature type="non-terminal residue" evidence="1">
    <location>
        <position position="124"/>
    </location>
</feature>